<evidence type="ECO:0000313" key="9">
    <source>
        <dbReference type="Proteomes" id="UP001307849"/>
    </source>
</evidence>
<reference evidence="8 9" key="1">
    <citation type="submission" date="2019-10" db="EMBL/GenBank/DDBJ databases">
        <authorList>
            <person name="Palmer J.M."/>
        </authorList>
    </citation>
    <scope>NUCLEOTIDE SEQUENCE [LARGE SCALE GENOMIC DNA]</scope>
    <source>
        <strain evidence="8 9">TWF506</strain>
    </source>
</reference>
<dbReference type="EMBL" id="JAVHJM010000014">
    <property type="protein sequence ID" value="KAK6498197.1"/>
    <property type="molecule type" value="Genomic_DNA"/>
</dbReference>
<keyword evidence="3 5" id="KW-0378">Hydrolase</keyword>
<feature type="domain" description="Peptidase S8/S53" evidence="7">
    <location>
        <begin position="164"/>
        <end position="415"/>
    </location>
</feature>
<feature type="active site" description="Charge relay system" evidence="5">
    <location>
        <position position="207"/>
    </location>
</feature>
<dbReference type="InterPro" id="IPR015500">
    <property type="entry name" value="Peptidase_S8_subtilisin-rel"/>
</dbReference>
<dbReference type="Gene3D" id="3.40.50.200">
    <property type="entry name" value="Peptidase S8/S53 domain"/>
    <property type="match status" value="1"/>
</dbReference>
<evidence type="ECO:0000256" key="5">
    <source>
        <dbReference type="PROSITE-ProRule" id="PRU01240"/>
    </source>
</evidence>
<keyword evidence="4 5" id="KW-0720">Serine protease</keyword>
<comment type="similarity">
    <text evidence="1 5 6">Belongs to the peptidase S8 family.</text>
</comment>
<evidence type="ECO:0000259" key="7">
    <source>
        <dbReference type="Pfam" id="PF00082"/>
    </source>
</evidence>
<organism evidence="8 9">
    <name type="scientific">Arthrobotrys conoides</name>
    <dbReference type="NCBI Taxonomy" id="74498"/>
    <lineage>
        <taxon>Eukaryota</taxon>
        <taxon>Fungi</taxon>
        <taxon>Dikarya</taxon>
        <taxon>Ascomycota</taxon>
        <taxon>Pezizomycotina</taxon>
        <taxon>Orbiliomycetes</taxon>
        <taxon>Orbiliales</taxon>
        <taxon>Orbiliaceae</taxon>
        <taxon>Arthrobotrys</taxon>
    </lineage>
</organism>
<dbReference type="PROSITE" id="PS00138">
    <property type="entry name" value="SUBTILASE_SER"/>
    <property type="match status" value="1"/>
</dbReference>
<dbReference type="InterPro" id="IPR036852">
    <property type="entry name" value="Peptidase_S8/S53_dom_sf"/>
</dbReference>
<feature type="active site" description="Charge relay system" evidence="5">
    <location>
        <position position="403"/>
    </location>
</feature>
<proteinExistence type="inferred from homology"/>
<comment type="caution">
    <text evidence="8">The sequence shown here is derived from an EMBL/GenBank/DDBJ whole genome shotgun (WGS) entry which is preliminary data.</text>
</comment>
<evidence type="ECO:0000256" key="6">
    <source>
        <dbReference type="RuleBase" id="RU003355"/>
    </source>
</evidence>
<dbReference type="PANTHER" id="PTHR43806:SF11">
    <property type="entry name" value="CEREVISIN-RELATED"/>
    <property type="match status" value="1"/>
</dbReference>
<evidence type="ECO:0000256" key="1">
    <source>
        <dbReference type="ARBA" id="ARBA00011073"/>
    </source>
</evidence>
<sequence length="455" mass="50803">MDSALRIGWIEINIFIADPAAGATPVMQNFAKKHMNRFKDKIWAVRAVYSSVKDPFKEGFGPWRGTPVQQQVKRSRSLGQPLNIRQSVNSTSMKPRKTKRTKREVVADRAHWSITKRDFEWLRGEVRYALPDLQVISQRPESKIAPKKLPIVGDYYQFKTQLSGQVIYLVDTGFDLTHPEFKDAKIQDWIFPGSFPADEKSDDFSYHGTTVGSKIVGKFSGVAPGAELIIVRYNDGRGIFSAVQASGLLVRIREHIETYNSKRDCIINMSISWFLTDDNYQKIVLASFLNWAKKRGVIIVTAAGNGNPNEKISGWPQGLLHEDFYRNRYENTLVVVGGMDIKRGSGPIFQSAPFVKVSAPATGVFAAGPTRDPYGQPLASPRSLSLAPRYIRTLGLQPVSGTSFAAPMVAGMIAIWLGTGIFTSDNVVKGMYDLAYNRTEKGPNVLYNGFFDYMP</sequence>
<dbReference type="PROSITE" id="PS00137">
    <property type="entry name" value="SUBTILASE_HIS"/>
    <property type="match status" value="1"/>
</dbReference>
<protein>
    <recommendedName>
        <fullName evidence="7">Peptidase S8/S53 domain-containing protein</fullName>
    </recommendedName>
</protein>
<dbReference type="SUPFAM" id="SSF52743">
    <property type="entry name" value="Subtilisin-like"/>
    <property type="match status" value="1"/>
</dbReference>
<dbReference type="InterPro" id="IPR050131">
    <property type="entry name" value="Peptidase_S8_subtilisin-like"/>
</dbReference>
<dbReference type="Proteomes" id="UP001307849">
    <property type="component" value="Unassembled WGS sequence"/>
</dbReference>
<evidence type="ECO:0000313" key="8">
    <source>
        <dbReference type="EMBL" id="KAK6498197.1"/>
    </source>
</evidence>
<gene>
    <name evidence="8" type="ORF">TWF506_004436</name>
</gene>
<keyword evidence="2 5" id="KW-0645">Protease</keyword>
<evidence type="ECO:0000256" key="2">
    <source>
        <dbReference type="ARBA" id="ARBA00022670"/>
    </source>
</evidence>
<dbReference type="GO" id="GO:0004252">
    <property type="term" value="F:serine-type endopeptidase activity"/>
    <property type="evidence" value="ECO:0007669"/>
    <property type="project" value="UniProtKB-UniRule"/>
</dbReference>
<dbReference type="GO" id="GO:0006508">
    <property type="term" value="P:proteolysis"/>
    <property type="evidence" value="ECO:0007669"/>
    <property type="project" value="UniProtKB-KW"/>
</dbReference>
<accession>A0AAN8MWY4</accession>
<evidence type="ECO:0000256" key="4">
    <source>
        <dbReference type="ARBA" id="ARBA00022825"/>
    </source>
</evidence>
<dbReference type="CDD" id="cd00306">
    <property type="entry name" value="Peptidases_S8_S53"/>
    <property type="match status" value="1"/>
</dbReference>
<dbReference type="InterPro" id="IPR000209">
    <property type="entry name" value="Peptidase_S8/S53_dom"/>
</dbReference>
<dbReference type="PROSITE" id="PS51892">
    <property type="entry name" value="SUBTILASE"/>
    <property type="match status" value="1"/>
</dbReference>
<feature type="active site" description="Charge relay system" evidence="5">
    <location>
        <position position="171"/>
    </location>
</feature>
<dbReference type="InterPro" id="IPR023828">
    <property type="entry name" value="Peptidase_S8_Ser-AS"/>
</dbReference>
<dbReference type="Pfam" id="PF00082">
    <property type="entry name" value="Peptidase_S8"/>
    <property type="match status" value="1"/>
</dbReference>
<dbReference type="InterPro" id="IPR023827">
    <property type="entry name" value="Peptidase_S8_Asp-AS"/>
</dbReference>
<dbReference type="PROSITE" id="PS00136">
    <property type="entry name" value="SUBTILASE_ASP"/>
    <property type="match status" value="1"/>
</dbReference>
<dbReference type="PRINTS" id="PR00723">
    <property type="entry name" value="SUBTILISIN"/>
</dbReference>
<dbReference type="InterPro" id="IPR022398">
    <property type="entry name" value="Peptidase_S8_His-AS"/>
</dbReference>
<dbReference type="AlphaFoldDB" id="A0AAN8MWY4"/>
<keyword evidence="9" id="KW-1185">Reference proteome</keyword>
<evidence type="ECO:0000256" key="3">
    <source>
        <dbReference type="ARBA" id="ARBA00022801"/>
    </source>
</evidence>
<dbReference type="PANTHER" id="PTHR43806">
    <property type="entry name" value="PEPTIDASE S8"/>
    <property type="match status" value="1"/>
</dbReference>
<name>A0AAN8MWY4_9PEZI</name>